<keyword evidence="4 7" id="KW-0812">Transmembrane</keyword>
<dbReference type="AlphaFoldDB" id="A0A9Y1MYJ5"/>
<dbReference type="Pfam" id="PF02405">
    <property type="entry name" value="MlaE"/>
    <property type="match status" value="1"/>
</dbReference>
<keyword evidence="3" id="KW-0813">Transport</keyword>
<proteinExistence type="inferred from homology"/>
<sequence length="270" mass="30488">MLDKFNNQNNCLIWIKKLKKTIDLSYEIIFYLINNHYNNLSEIMFLEQFQIISIQSITINILAGFFIGSIITIQIIKELLNFQAVKALGGLISIVFIREISPIITAIIMTARIGSAFTAEIGTMQITEQIDALYLLKTHPIKVLILPRLIICTIILPFLMLISFITSMSASIFISVIFYNIEVNTFLISIKNTITINDILNSFIKSLIFGFLISIISCSWGITIKEGGSKEVSLSTTVSVVTNLILIFAIDLILSFLMYHTLENSFKKIL</sequence>
<dbReference type="NCBIfam" id="TIGR00056">
    <property type="entry name" value="MlaE family lipid ABC transporter permease subunit"/>
    <property type="match status" value="1"/>
</dbReference>
<keyword evidence="5 7" id="KW-1133">Transmembrane helix</keyword>
<comment type="subcellular location">
    <subcellularLocation>
        <location evidence="1">Membrane</location>
        <topology evidence="1">Multi-pass membrane protein</topology>
    </subcellularLocation>
</comment>
<dbReference type="PANTHER" id="PTHR30188">
    <property type="entry name" value="ABC TRANSPORTER PERMEASE PROTEIN-RELATED"/>
    <property type="match status" value="1"/>
</dbReference>
<dbReference type="PANTHER" id="PTHR30188:SF4">
    <property type="entry name" value="PROTEIN TRIGALACTOSYLDIACYLGLYCEROL 1, CHLOROPLASTIC"/>
    <property type="match status" value="1"/>
</dbReference>
<evidence type="ECO:0000256" key="7">
    <source>
        <dbReference type="RuleBase" id="RU362044"/>
    </source>
</evidence>
<name>A0A9Y1MYJ5_9RHOD</name>
<evidence type="ECO:0000256" key="1">
    <source>
        <dbReference type="ARBA" id="ARBA00004141"/>
    </source>
</evidence>
<feature type="transmembrane region" description="Helical" evidence="7">
    <location>
        <begin position="202"/>
        <end position="222"/>
    </location>
</feature>
<accession>A0A9Y1MYJ5</accession>
<keyword evidence="8" id="KW-0934">Plastid</keyword>
<evidence type="ECO:0000256" key="2">
    <source>
        <dbReference type="ARBA" id="ARBA00007556"/>
    </source>
</evidence>
<reference evidence="8" key="1">
    <citation type="journal article" date="2023" name="J. Phycol.">
        <title>Revised classification of the Cyanidiophyceae based on plastid genome data with descriptions of the Cavernulicolales ord. nov. and Galdieriales ord. nov. (Rhodophyta).</title>
        <authorList>
            <person name="Park S.I."/>
            <person name="Cho C.H."/>
            <person name="Ciniglia C."/>
            <person name="Huang T.Y."/>
            <person name="Liu S.L."/>
            <person name="Bustamante D.E."/>
            <person name="Calderon M.S."/>
            <person name="Mansilla A."/>
            <person name="McDermott T."/>
            <person name="Andersen R.A."/>
            <person name="Yoon H.S."/>
        </authorList>
    </citation>
    <scope>NUCLEOTIDE SEQUENCE</scope>
</reference>
<geneLocation type="plastid" evidence="8"/>
<dbReference type="InterPro" id="IPR030802">
    <property type="entry name" value="Permease_MalE"/>
</dbReference>
<gene>
    <name evidence="8" type="primary">ycf63</name>
    <name evidence="8" type="ORF">CspTHAL103_167</name>
</gene>
<feature type="transmembrane region" description="Helical" evidence="7">
    <location>
        <begin position="143"/>
        <end position="165"/>
    </location>
</feature>
<comment type="similarity">
    <text evidence="2 7">Belongs to the MlaE permease family.</text>
</comment>
<protein>
    <submittedName>
        <fullName evidence="8">MlaE family lipid ABC transporter permease subunit</fullName>
    </submittedName>
</protein>
<evidence type="ECO:0000256" key="5">
    <source>
        <dbReference type="ARBA" id="ARBA00022989"/>
    </source>
</evidence>
<evidence type="ECO:0000256" key="4">
    <source>
        <dbReference type="ARBA" id="ARBA00022692"/>
    </source>
</evidence>
<organism evidence="8">
    <name type="scientific">Cyanidium sp. THAL103</name>
    <dbReference type="NCBI Taxonomy" id="3027999"/>
    <lineage>
        <taxon>Eukaryota</taxon>
        <taxon>Rhodophyta</taxon>
        <taxon>Bangiophyceae</taxon>
        <taxon>Cyanidiales</taxon>
        <taxon>Cyanidiaceae</taxon>
        <taxon>Cyanidium</taxon>
    </lineage>
</organism>
<feature type="transmembrane region" description="Helical" evidence="7">
    <location>
        <begin position="171"/>
        <end position="190"/>
    </location>
</feature>
<dbReference type="EMBL" id="OP616817">
    <property type="protein sequence ID" value="WDB00092.1"/>
    <property type="molecule type" value="Genomic_DNA"/>
</dbReference>
<dbReference type="InterPro" id="IPR003453">
    <property type="entry name" value="ABC_MlaE_roteobac"/>
</dbReference>
<evidence type="ECO:0000313" key="8">
    <source>
        <dbReference type="EMBL" id="WDB00092.1"/>
    </source>
</evidence>
<keyword evidence="6 7" id="KW-0472">Membrane</keyword>
<evidence type="ECO:0000256" key="3">
    <source>
        <dbReference type="ARBA" id="ARBA00022448"/>
    </source>
</evidence>
<dbReference type="GO" id="GO:0043190">
    <property type="term" value="C:ATP-binding cassette (ABC) transporter complex"/>
    <property type="evidence" value="ECO:0007669"/>
    <property type="project" value="InterPro"/>
</dbReference>
<evidence type="ECO:0000256" key="6">
    <source>
        <dbReference type="ARBA" id="ARBA00023136"/>
    </source>
</evidence>
<feature type="transmembrane region" description="Helical" evidence="7">
    <location>
        <begin position="49"/>
        <end position="72"/>
    </location>
</feature>
<feature type="transmembrane region" description="Helical" evidence="7">
    <location>
        <begin position="234"/>
        <end position="259"/>
    </location>
</feature>
<dbReference type="GO" id="GO:0005548">
    <property type="term" value="F:phospholipid transporter activity"/>
    <property type="evidence" value="ECO:0007669"/>
    <property type="project" value="TreeGrafter"/>
</dbReference>